<dbReference type="STRING" id="195913.SAMN04488004_1298"/>
<proteinExistence type="predicted"/>
<protein>
    <submittedName>
        <fullName evidence="2">Copper chaperone</fullName>
    </submittedName>
</protein>
<dbReference type="Pfam" id="PF00403">
    <property type="entry name" value="HMA"/>
    <property type="match status" value="1"/>
</dbReference>
<evidence type="ECO:0000313" key="2">
    <source>
        <dbReference type="EMBL" id="SFL57207.1"/>
    </source>
</evidence>
<dbReference type="GO" id="GO:0046872">
    <property type="term" value="F:metal ion binding"/>
    <property type="evidence" value="ECO:0007669"/>
    <property type="project" value="InterPro"/>
</dbReference>
<dbReference type="RefSeq" id="WP_090191489.1">
    <property type="nucleotide sequence ID" value="NZ_FOTF01000029.1"/>
</dbReference>
<sequence length="65" mass="6954">MTIYSITNMSCGHCKAAVEKTVLGFDPNATLSFDMPARTVAIDTGRDDAMLREALKNAGYPAVMA</sequence>
<accession>A0A1I4IT10</accession>
<gene>
    <name evidence="2" type="ORF">SAMN04488004_1298</name>
</gene>
<dbReference type="AlphaFoldDB" id="A0A1I4IT10"/>
<dbReference type="Proteomes" id="UP000199550">
    <property type="component" value="Unassembled WGS sequence"/>
</dbReference>
<evidence type="ECO:0000259" key="1">
    <source>
        <dbReference type="PROSITE" id="PS50846"/>
    </source>
</evidence>
<dbReference type="Gene3D" id="3.30.70.100">
    <property type="match status" value="1"/>
</dbReference>
<dbReference type="PROSITE" id="PS50846">
    <property type="entry name" value="HMA_2"/>
    <property type="match status" value="1"/>
</dbReference>
<dbReference type="CDD" id="cd00371">
    <property type="entry name" value="HMA"/>
    <property type="match status" value="1"/>
</dbReference>
<dbReference type="EMBL" id="FOTF01000029">
    <property type="protein sequence ID" value="SFL57207.1"/>
    <property type="molecule type" value="Genomic_DNA"/>
</dbReference>
<reference evidence="3" key="1">
    <citation type="submission" date="2016-10" db="EMBL/GenBank/DDBJ databases">
        <authorList>
            <person name="Varghese N."/>
            <person name="Submissions S."/>
        </authorList>
    </citation>
    <scope>NUCLEOTIDE SEQUENCE [LARGE SCALE GENOMIC DNA]</scope>
    <source>
        <strain evidence="3">DSM 16199</strain>
    </source>
</reference>
<keyword evidence="3" id="KW-1185">Reference proteome</keyword>
<dbReference type="InterPro" id="IPR036163">
    <property type="entry name" value="HMA_dom_sf"/>
</dbReference>
<dbReference type="InterPro" id="IPR006121">
    <property type="entry name" value="HMA_dom"/>
</dbReference>
<evidence type="ECO:0000313" key="3">
    <source>
        <dbReference type="Proteomes" id="UP000199550"/>
    </source>
</evidence>
<dbReference type="OrthoDB" id="9801832at2"/>
<feature type="domain" description="HMA" evidence="1">
    <location>
        <begin position="1"/>
        <end position="63"/>
    </location>
</feature>
<name>A0A1I4IT10_9RHOB</name>
<organism evidence="2 3">
    <name type="scientific">Loktanella salsilacus</name>
    <dbReference type="NCBI Taxonomy" id="195913"/>
    <lineage>
        <taxon>Bacteria</taxon>
        <taxon>Pseudomonadati</taxon>
        <taxon>Pseudomonadota</taxon>
        <taxon>Alphaproteobacteria</taxon>
        <taxon>Rhodobacterales</taxon>
        <taxon>Roseobacteraceae</taxon>
        <taxon>Loktanella</taxon>
    </lineage>
</organism>
<dbReference type="SUPFAM" id="SSF55008">
    <property type="entry name" value="HMA, heavy metal-associated domain"/>
    <property type="match status" value="1"/>
</dbReference>